<evidence type="ECO:0000313" key="3">
    <source>
        <dbReference type="Proteomes" id="UP000275461"/>
    </source>
</evidence>
<proteinExistence type="predicted"/>
<feature type="region of interest" description="Disordered" evidence="1">
    <location>
        <begin position="1"/>
        <end position="30"/>
    </location>
</feature>
<evidence type="ECO:0000256" key="1">
    <source>
        <dbReference type="SAM" id="MobiDB-lite"/>
    </source>
</evidence>
<dbReference type="AlphaFoldDB" id="A0A498C4S7"/>
<evidence type="ECO:0000313" key="2">
    <source>
        <dbReference type="EMBL" id="RLK50775.1"/>
    </source>
</evidence>
<keyword evidence="3" id="KW-1185">Reference proteome</keyword>
<dbReference type="Proteomes" id="UP000275461">
    <property type="component" value="Unassembled WGS sequence"/>
</dbReference>
<reference evidence="2 3" key="1">
    <citation type="submission" date="2018-10" db="EMBL/GenBank/DDBJ databases">
        <title>Genomic Encyclopedia of Type Strains, Phase IV (KMG-IV): sequencing the most valuable type-strain genomes for metagenomic binning, comparative biology and taxonomic classification.</title>
        <authorList>
            <person name="Goeker M."/>
        </authorList>
    </citation>
    <scope>NUCLEOTIDE SEQUENCE [LARGE SCALE GENOMIC DNA]</scope>
    <source>
        <strain evidence="2 3">DSM 12769</strain>
    </source>
</reference>
<accession>A0A498C4S7</accession>
<feature type="compositionally biased region" description="Polar residues" evidence="1">
    <location>
        <begin position="18"/>
        <end position="30"/>
    </location>
</feature>
<name>A0A498C4S7_9GAMM</name>
<dbReference type="OrthoDB" id="7391183at2"/>
<dbReference type="EMBL" id="RCDA01000001">
    <property type="protein sequence ID" value="RLK50775.1"/>
    <property type="molecule type" value="Genomic_DNA"/>
</dbReference>
<dbReference type="RefSeq" id="WP_121441235.1">
    <property type="nucleotide sequence ID" value="NZ_RCDA01000001.1"/>
</dbReference>
<gene>
    <name evidence="2" type="ORF">DFR31_0682</name>
</gene>
<comment type="caution">
    <text evidence="2">The sequence shown here is derived from an EMBL/GenBank/DDBJ whole genome shotgun (WGS) entry which is preliminary data.</text>
</comment>
<protein>
    <submittedName>
        <fullName evidence="2">Uncharacterized protein</fullName>
    </submittedName>
</protein>
<organism evidence="2 3">
    <name type="scientific">Alkalispirillum mobile</name>
    <dbReference type="NCBI Taxonomy" id="85925"/>
    <lineage>
        <taxon>Bacteria</taxon>
        <taxon>Pseudomonadati</taxon>
        <taxon>Pseudomonadota</taxon>
        <taxon>Gammaproteobacteria</taxon>
        <taxon>Chromatiales</taxon>
        <taxon>Ectothiorhodospiraceae</taxon>
        <taxon>Alkalispirillum</taxon>
    </lineage>
</organism>
<sequence>MSKQIHQPLGERLASAPVTDSRSAPSSGWNNTWTVERQLWEQLGYGPKDVSAEAANHDADIMTPSAVGHRVPPAIRLLTRSVLLQAARERRLVSESELLRAVRRWVPEASHSAVDRALEASVEDDGQSGRPLLASLVTDDSRAWPWPGLVDGLVRFRRPLPQAELEDWPLRATTERLATLDYYGARRVPISDLSG</sequence>